<evidence type="ECO:0000256" key="11">
    <source>
        <dbReference type="ARBA" id="ARBA00023180"/>
    </source>
</evidence>
<proteinExistence type="inferred from homology"/>
<dbReference type="PANTHER" id="PTHR48061">
    <property type="entry name" value="LEUCINE-RICH REPEAT RECEPTOR PROTEIN KINASE EMS1-LIKE-RELATED"/>
    <property type="match status" value="1"/>
</dbReference>
<dbReference type="FunFam" id="3.80.10.10:FF:000041">
    <property type="entry name" value="LRR receptor-like serine/threonine-protein kinase ERECTA"/>
    <property type="match status" value="1"/>
</dbReference>
<dbReference type="AlphaFoldDB" id="A0A8T0QEF6"/>
<dbReference type="PANTHER" id="PTHR48061:SF2">
    <property type="entry name" value="RECEPTOR LIKE PROTEIN 30-LIKE"/>
    <property type="match status" value="1"/>
</dbReference>
<feature type="signal peptide" evidence="13">
    <location>
        <begin position="1"/>
        <end position="21"/>
    </location>
</feature>
<feature type="chain" id="PRO_5035879954" description="Leucine-rich repeat-containing N-terminal plant-type domain-containing protein" evidence="13">
    <location>
        <begin position="22"/>
        <end position="972"/>
    </location>
</feature>
<evidence type="ECO:0000256" key="2">
    <source>
        <dbReference type="ARBA" id="ARBA00009592"/>
    </source>
</evidence>
<evidence type="ECO:0000256" key="12">
    <source>
        <dbReference type="SAM" id="Phobius"/>
    </source>
</evidence>
<dbReference type="SUPFAM" id="SSF52058">
    <property type="entry name" value="L domain-like"/>
    <property type="match status" value="3"/>
</dbReference>
<dbReference type="GO" id="GO:0005886">
    <property type="term" value="C:plasma membrane"/>
    <property type="evidence" value="ECO:0007669"/>
    <property type="project" value="UniProtKB-SubCell"/>
</dbReference>
<dbReference type="SMART" id="SM00369">
    <property type="entry name" value="LRR_TYP"/>
    <property type="match status" value="9"/>
</dbReference>
<evidence type="ECO:0000256" key="1">
    <source>
        <dbReference type="ARBA" id="ARBA00004251"/>
    </source>
</evidence>
<name>A0A8T0QEF6_PANVG</name>
<dbReference type="Pfam" id="PF13855">
    <property type="entry name" value="LRR_8"/>
    <property type="match status" value="2"/>
</dbReference>
<comment type="similarity">
    <text evidence="2">Belongs to the RLP family.</text>
</comment>
<reference evidence="16 17" key="1">
    <citation type="submission" date="2020-05" db="EMBL/GenBank/DDBJ databases">
        <title>WGS assembly of Panicum virgatum.</title>
        <authorList>
            <person name="Lovell J.T."/>
            <person name="Jenkins J."/>
            <person name="Shu S."/>
            <person name="Juenger T.E."/>
            <person name="Schmutz J."/>
        </authorList>
    </citation>
    <scope>NUCLEOTIDE SEQUENCE [LARGE SCALE GENOMIC DNA]</scope>
    <source>
        <strain evidence="17">cv. AP13</strain>
    </source>
</reference>
<dbReference type="InterPro" id="IPR013210">
    <property type="entry name" value="LRR_N_plant-typ"/>
</dbReference>
<evidence type="ECO:0000256" key="10">
    <source>
        <dbReference type="ARBA" id="ARBA00023170"/>
    </source>
</evidence>
<dbReference type="Gene3D" id="3.80.10.10">
    <property type="entry name" value="Ribonuclease Inhibitor"/>
    <property type="match status" value="5"/>
</dbReference>
<comment type="caution">
    <text evidence="16">The sequence shown here is derived from an EMBL/GenBank/DDBJ whole genome shotgun (WGS) entry which is preliminary data.</text>
</comment>
<keyword evidence="6 13" id="KW-0732">Signal</keyword>
<dbReference type="EMBL" id="CM029049">
    <property type="protein sequence ID" value="KAG2573487.1"/>
    <property type="molecule type" value="Genomic_DNA"/>
</dbReference>
<protein>
    <recommendedName>
        <fullName evidence="18">Leucine-rich repeat-containing N-terminal plant-type domain-containing protein</fullName>
    </recommendedName>
</protein>
<keyword evidence="5 12" id="KW-0812">Transmembrane</keyword>
<feature type="transmembrane region" description="Helical" evidence="12">
    <location>
        <begin position="932"/>
        <end position="958"/>
    </location>
</feature>
<evidence type="ECO:0000256" key="5">
    <source>
        <dbReference type="ARBA" id="ARBA00022692"/>
    </source>
</evidence>
<dbReference type="InterPro" id="IPR046956">
    <property type="entry name" value="RLP23-like"/>
</dbReference>
<dbReference type="Pfam" id="PF23598">
    <property type="entry name" value="LRR_14"/>
    <property type="match status" value="1"/>
</dbReference>
<gene>
    <name evidence="16" type="ORF">PVAP13_7KG256200</name>
</gene>
<evidence type="ECO:0000256" key="3">
    <source>
        <dbReference type="ARBA" id="ARBA00022475"/>
    </source>
</evidence>
<evidence type="ECO:0000256" key="9">
    <source>
        <dbReference type="ARBA" id="ARBA00023136"/>
    </source>
</evidence>
<keyword evidence="4" id="KW-0433">Leucine-rich repeat</keyword>
<keyword evidence="10" id="KW-0675">Receptor</keyword>
<dbReference type="Pfam" id="PF00560">
    <property type="entry name" value="LRR_1"/>
    <property type="match status" value="6"/>
</dbReference>
<dbReference type="FunFam" id="3.80.10.10:FF:000095">
    <property type="entry name" value="LRR receptor-like serine/threonine-protein kinase GSO1"/>
    <property type="match status" value="1"/>
</dbReference>
<evidence type="ECO:0000256" key="13">
    <source>
        <dbReference type="SAM" id="SignalP"/>
    </source>
</evidence>
<feature type="domain" description="Leucine-rich repeat-containing N-terminal plant-type" evidence="14">
    <location>
        <begin position="58"/>
        <end position="103"/>
    </location>
</feature>
<dbReference type="Pfam" id="PF08263">
    <property type="entry name" value="LRRNT_2"/>
    <property type="match status" value="1"/>
</dbReference>
<evidence type="ECO:0000256" key="8">
    <source>
        <dbReference type="ARBA" id="ARBA00022989"/>
    </source>
</evidence>
<keyword evidence="8 12" id="KW-1133">Transmembrane helix</keyword>
<evidence type="ECO:0000313" key="16">
    <source>
        <dbReference type="EMBL" id="KAG2573487.1"/>
    </source>
</evidence>
<accession>A0A8T0QEF6</accession>
<evidence type="ECO:0000259" key="15">
    <source>
        <dbReference type="Pfam" id="PF23598"/>
    </source>
</evidence>
<keyword evidence="17" id="KW-1185">Reference proteome</keyword>
<evidence type="ECO:0000256" key="4">
    <source>
        <dbReference type="ARBA" id="ARBA00022614"/>
    </source>
</evidence>
<evidence type="ECO:0000313" key="17">
    <source>
        <dbReference type="Proteomes" id="UP000823388"/>
    </source>
</evidence>
<dbReference type="InterPro" id="IPR055414">
    <property type="entry name" value="LRR_R13L4/SHOC2-like"/>
</dbReference>
<dbReference type="InterPro" id="IPR001611">
    <property type="entry name" value="Leu-rich_rpt"/>
</dbReference>
<feature type="domain" description="Disease resistance R13L4/SHOC-2-like LRR" evidence="15">
    <location>
        <begin position="198"/>
        <end position="341"/>
    </location>
</feature>
<comment type="subcellular location">
    <subcellularLocation>
        <location evidence="1">Cell membrane</location>
        <topology evidence="1">Single-pass type I membrane protein</topology>
    </subcellularLocation>
</comment>
<evidence type="ECO:0000259" key="14">
    <source>
        <dbReference type="Pfam" id="PF08263"/>
    </source>
</evidence>
<sequence length="972" mass="106039">MARKSTHHASWLHLHLAVCLSFLLLASNQLPRCSLALSANSSRSSGGGTSRVPALCRSQEAASLLQLKGSFALPTDGSCDDNTALPSWRSGSDCCRWEGVSCDGITGRVTALHPSNPTCDGRLKACGGLHPALFNLTSLRRLNLGGLDFCGSQLPESGLERLTNLRVLMLESCNLSGSIPPSFTGLHSLQKIHLSDNTLNGNISNLFSAHSFPHLRVLDLSYNMFEGTFPLGITQLKNLRVLDLRSTNLSGGIPNSIGNLSLLRELDLHGNRLSGGLPRELSNLTYLTELDCSNSSLSGQLPSLTSLIRLEYIGVSYNSLMGTVPATIFTLPALVELHLQVNNFSGPIEEFHNASGTLTEVYLSRNQLTGTISTSFLELTALSTIALDYNHFTGTVNLSSYSRLRSLFEFTASGNSLVSIVGDDRWTSGSSNSSISELAFASCGLTRLPSVIRHLPSLNWLDLSYNGIGGKIPDWIWRNHSRWLDLSHNMFTEVARPPAYTVISYIDLSFNRLRGAVPSPSLLSASHLDYSNNKFSSMLPGDFLMLYGTAASINLANNQLGGTIPYAGCDQFHYEEEGGRKPLRDLDLSGNNFSGQVPPYVLRGCNNNTLRVLNLRGNRLEGTWPQEMGGLCRLEAVDLHGNQIRGRLPRWLANCKELNGLDVGGNNLVDSFPSWLGNLPHLRVLILRSNQFYGPVTTVSMDPHRKNHHHSSLQIIDLAENGFTGVLPSGLFYSFKTMAQANTMHKIRKVIMIGYRGETDIHQEGRLTQVEVAMKHRYMMMLEDQQLDLVLIDLSNNRFSGSIPRSVGNLTGLLVLNLSRNAFTGEIPAELGRLSQVESLDLSWNNLTGEIPQSLASLTALEWLNLSYNDLSGSIPPGTQFSTFPSSSFQGGNRGLYGCPLPVRCNLTRPPSATKAPPPLHMPGGESAHHSFQVVVLCLFVGAGFGLGFALAIVLQVVCSRRGARKWLCRAN</sequence>
<keyword evidence="9 12" id="KW-0472">Membrane</keyword>
<organism evidence="16 17">
    <name type="scientific">Panicum virgatum</name>
    <name type="common">Blackwell switchgrass</name>
    <dbReference type="NCBI Taxonomy" id="38727"/>
    <lineage>
        <taxon>Eukaryota</taxon>
        <taxon>Viridiplantae</taxon>
        <taxon>Streptophyta</taxon>
        <taxon>Embryophyta</taxon>
        <taxon>Tracheophyta</taxon>
        <taxon>Spermatophyta</taxon>
        <taxon>Magnoliopsida</taxon>
        <taxon>Liliopsida</taxon>
        <taxon>Poales</taxon>
        <taxon>Poaceae</taxon>
        <taxon>PACMAD clade</taxon>
        <taxon>Panicoideae</taxon>
        <taxon>Panicodae</taxon>
        <taxon>Paniceae</taxon>
        <taxon>Panicinae</taxon>
        <taxon>Panicum</taxon>
        <taxon>Panicum sect. Hiantes</taxon>
    </lineage>
</organism>
<evidence type="ECO:0000256" key="7">
    <source>
        <dbReference type="ARBA" id="ARBA00022737"/>
    </source>
</evidence>
<evidence type="ECO:0000256" key="6">
    <source>
        <dbReference type="ARBA" id="ARBA00022729"/>
    </source>
</evidence>
<dbReference type="FunFam" id="3.80.10.10:FF:000213">
    <property type="entry name" value="Tyrosine-sulfated glycopeptide receptor 1"/>
    <property type="match status" value="1"/>
</dbReference>
<dbReference type="Proteomes" id="UP000823388">
    <property type="component" value="Chromosome 7K"/>
</dbReference>
<dbReference type="InterPro" id="IPR003591">
    <property type="entry name" value="Leu-rich_rpt_typical-subtyp"/>
</dbReference>
<dbReference type="InterPro" id="IPR032675">
    <property type="entry name" value="LRR_dom_sf"/>
</dbReference>
<evidence type="ECO:0008006" key="18">
    <source>
        <dbReference type="Google" id="ProtNLM"/>
    </source>
</evidence>
<keyword evidence="7" id="KW-0677">Repeat</keyword>
<keyword evidence="11" id="KW-0325">Glycoprotein</keyword>
<keyword evidence="3" id="KW-1003">Cell membrane</keyword>